<organism evidence="1 2">
    <name type="scientific">Roseovarius albus</name>
    <dbReference type="NCBI Taxonomy" id="1247867"/>
    <lineage>
        <taxon>Bacteria</taxon>
        <taxon>Pseudomonadati</taxon>
        <taxon>Pseudomonadota</taxon>
        <taxon>Alphaproteobacteria</taxon>
        <taxon>Rhodobacterales</taxon>
        <taxon>Roseobacteraceae</taxon>
        <taxon>Roseovarius</taxon>
    </lineage>
</organism>
<name>A0A1X6YM87_9RHOB</name>
<proteinExistence type="predicted"/>
<keyword evidence="2" id="KW-1185">Reference proteome</keyword>
<protein>
    <submittedName>
        <fullName evidence="1">Uncharacterized protein</fullName>
    </submittedName>
</protein>
<gene>
    <name evidence="1" type="ORF">ROA7450_01047</name>
</gene>
<accession>A0A1X6YM87</accession>
<dbReference type="Proteomes" id="UP000193061">
    <property type="component" value="Unassembled WGS sequence"/>
</dbReference>
<reference evidence="1 2" key="1">
    <citation type="submission" date="2017-03" db="EMBL/GenBank/DDBJ databases">
        <authorList>
            <person name="Afonso C.L."/>
            <person name="Miller P.J."/>
            <person name="Scott M.A."/>
            <person name="Spackman E."/>
            <person name="Goraichik I."/>
            <person name="Dimitrov K.M."/>
            <person name="Suarez D.L."/>
            <person name="Swayne D.E."/>
        </authorList>
    </citation>
    <scope>NUCLEOTIDE SEQUENCE [LARGE SCALE GENOMIC DNA]</scope>
    <source>
        <strain evidence="1 2">CECT 7450</strain>
    </source>
</reference>
<sequence length="142" mass="15490">MSEMLNNATNGIGSIFIARESFIGELKALTRKHPDIGFGIALQTHAGEQYLLANTNMPTPKDKSQGFPTGRRIAFLENGERFKAVEVLADTGESKPTDPRAEAALLENVMKLIAQIEEPTTLPVGRFDLRCEEKCVATGTRG</sequence>
<evidence type="ECO:0000313" key="1">
    <source>
        <dbReference type="EMBL" id="SLN25366.1"/>
    </source>
</evidence>
<dbReference type="OrthoDB" id="7708019at2"/>
<dbReference type="RefSeq" id="WP_085804571.1">
    <property type="nucleotide sequence ID" value="NZ_FWFX01000002.1"/>
</dbReference>
<dbReference type="EMBL" id="FWFX01000002">
    <property type="protein sequence ID" value="SLN25366.1"/>
    <property type="molecule type" value="Genomic_DNA"/>
</dbReference>
<evidence type="ECO:0000313" key="2">
    <source>
        <dbReference type="Proteomes" id="UP000193061"/>
    </source>
</evidence>
<dbReference type="AlphaFoldDB" id="A0A1X6YM87"/>